<sequence length="51" mass="5646">MTRAFVVACGRWVEVETERVKEATKAGAVFEAVIAPLVKYCVGRRSEKAEC</sequence>
<dbReference type="GeneID" id="44139607"/>
<dbReference type="EMBL" id="JAAVJF010000006">
    <property type="protein sequence ID" value="NYR16574.1"/>
    <property type="molecule type" value="Genomic_DNA"/>
</dbReference>
<keyword evidence="2" id="KW-1185">Reference proteome</keyword>
<organism evidence="1 2">
    <name type="scientific">Pyrobaculum arsenaticum</name>
    <dbReference type="NCBI Taxonomy" id="121277"/>
    <lineage>
        <taxon>Archaea</taxon>
        <taxon>Thermoproteota</taxon>
        <taxon>Thermoprotei</taxon>
        <taxon>Thermoproteales</taxon>
        <taxon>Thermoproteaceae</taxon>
        <taxon>Pyrobaculum</taxon>
    </lineage>
</organism>
<name>A0A7L4PDL6_9CREN</name>
<protein>
    <submittedName>
        <fullName evidence="1">Uncharacterized protein</fullName>
    </submittedName>
</protein>
<evidence type="ECO:0000313" key="1">
    <source>
        <dbReference type="EMBL" id="NYR16574.1"/>
    </source>
</evidence>
<dbReference type="AlphaFoldDB" id="A0A7L4PDL6"/>
<evidence type="ECO:0000313" key="2">
    <source>
        <dbReference type="Proteomes" id="UP000554766"/>
    </source>
</evidence>
<reference evidence="1 2" key="1">
    <citation type="journal article" date="2020" name="Nat. Commun.">
        <title>The structures of two archaeal type IV pili illuminate evolutionary relationships.</title>
        <authorList>
            <person name="Wang F."/>
            <person name="Baquero D.P."/>
            <person name="Su Z."/>
            <person name="Beltran L.C."/>
            <person name="Prangishvili D."/>
            <person name="Krupovic M."/>
            <person name="Egelman E.H."/>
        </authorList>
    </citation>
    <scope>NUCLEOTIDE SEQUENCE [LARGE SCALE GENOMIC DNA]</scope>
    <source>
        <strain evidence="1 2">2GA</strain>
    </source>
</reference>
<dbReference type="Proteomes" id="UP000554766">
    <property type="component" value="Unassembled WGS sequence"/>
</dbReference>
<gene>
    <name evidence="1" type="ORF">HC235_11675</name>
</gene>
<accession>A0A7L4PDL6</accession>
<comment type="caution">
    <text evidence="1">The sequence shown here is derived from an EMBL/GenBank/DDBJ whole genome shotgun (WGS) entry which is preliminary data.</text>
</comment>
<proteinExistence type="predicted"/>
<dbReference type="RefSeq" id="WP_164905953.1">
    <property type="nucleotide sequence ID" value="NZ_JAAVJF010000006.1"/>
</dbReference>